<dbReference type="AlphaFoldDB" id="A0A364XYW1"/>
<dbReference type="RefSeq" id="WP_112748812.1">
    <property type="nucleotide sequence ID" value="NZ_QMFY01000013.1"/>
</dbReference>
<dbReference type="InterPro" id="IPR018060">
    <property type="entry name" value="HTH_AraC"/>
</dbReference>
<evidence type="ECO:0000313" key="4">
    <source>
        <dbReference type="EMBL" id="RAV98999.1"/>
    </source>
</evidence>
<dbReference type="InterPro" id="IPR052158">
    <property type="entry name" value="INH-QAR"/>
</dbReference>
<evidence type="ECO:0000313" key="5">
    <source>
        <dbReference type="Proteomes" id="UP000251889"/>
    </source>
</evidence>
<dbReference type="Gene3D" id="3.40.50.880">
    <property type="match status" value="1"/>
</dbReference>
<name>A0A364XYW1_9BACT</name>
<dbReference type="SUPFAM" id="SSF46689">
    <property type="entry name" value="Homeodomain-like"/>
    <property type="match status" value="2"/>
</dbReference>
<dbReference type="PROSITE" id="PS01124">
    <property type="entry name" value="HTH_ARAC_FAMILY_2"/>
    <property type="match status" value="1"/>
</dbReference>
<sequence length="325" mass="36627">MKHISILVPKGAILGSIEGPRQVLQQINNFCKMRGQEPMFNIQLVGIVKETPLSGGLFTAHCDLLLDAVTETDLIIIPAVDGEIKQALEINKDFIPWIAKQYKRGAEVASLCLGAFLLASTGLLDGRKAATHWLAANEFRAMFPDVDLLAEKVITDERGIYTSGGAYSYLNLVLYIIEKYAGRESAIMAAKVFAIEIDRNNQSAFMMFKGQKEHEDDQIRDAQEFIEKNYQEKITVDQLANMFALGRRNLERRFKKATSNTVVEYIQRVKIEAAKMSLETSRENVNEVMYKVGYTDTKAFRTTFKKITGLSPLEYRNKYNTMAAA</sequence>
<evidence type="ECO:0000256" key="1">
    <source>
        <dbReference type="ARBA" id="ARBA00023015"/>
    </source>
</evidence>
<accession>A0A364XYW1</accession>
<dbReference type="GO" id="GO:0003700">
    <property type="term" value="F:DNA-binding transcription factor activity"/>
    <property type="evidence" value="ECO:0007669"/>
    <property type="project" value="InterPro"/>
</dbReference>
<dbReference type="InterPro" id="IPR009057">
    <property type="entry name" value="Homeodomain-like_sf"/>
</dbReference>
<evidence type="ECO:0000256" key="2">
    <source>
        <dbReference type="ARBA" id="ARBA00023163"/>
    </source>
</evidence>
<feature type="domain" description="HTH araC/xylS-type" evidence="3">
    <location>
        <begin position="220"/>
        <end position="318"/>
    </location>
</feature>
<dbReference type="SUPFAM" id="SSF52317">
    <property type="entry name" value="Class I glutamine amidotransferase-like"/>
    <property type="match status" value="1"/>
</dbReference>
<dbReference type="EMBL" id="QMFY01000013">
    <property type="protein sequence ID" value="RAV98999.1"/>
    <property type="molecule type" value="Genomic_DNA"/>
</dbReference>
<dbReference type="PANTHER" id="PTHR43130">
    <property type="entry name" value="ARAC-FAMILY TRANSCRIPTIONAL REGULATOR"/>
    <property type="match status" value="1"/>
</dbReference>
<reference evidence="4 5" key="1">
    <citation type="submission" date="2018-06" db="EMBL/GenBank/DDBJ databases">
        <title>Chryseolinea flavus sp. nov., a member of the phylum Bacteroidetes isolated from soil.</title>
        <authorList>
            <person name="Li Y."/>
            <person name="Wang J."/>
        </authorList>
    </citation>
    <scope>NUCLEOTIDE SEQUENCE [LARGE SCALE GENOMIC DNA]</scope>
    <source>
        <strain evidence="4 5">SDU1-6</strain>
    </source>
</reference>
<dbReference type="PANTHER" id="PTHR43130:SF11">
    <property type="entry name" value="TRANSCRIPTIONAL REGULATORY PROTEIN"/>
    <property type="match status" value="1"/>
</dbReference>
<dbReference type="Gene3D" id="1.10.10.60">
    <property type="entry name" value="Homeodomain-like"/>
    <property type="match status" value="2"/>
</dbReference>
<keyword evidence="5" id="KW-1185">Reference proteome</keyword>
<dbReference type="Proteomes" id="UP000251889">
    <property type="component" value="Unassembled WGS sequence"/>
</dbReference>
<dbReference type="InterPro" id="IPR002818">
    <property type="entry name" value="DJ-1/PfpI"/>
</dbReference>
<protein>
    <submittedName>
        <fullName evidence="4">AraC family transcriptional regulator</fullName>
    </submittedName>
</protein>
<keyword evidence="2" id="KW-0804">Transcription</keyword>
<gene>
    <name evidence="4" type="ORF">DQQ10_20595</name>
</gene>
<dbReference type="SMART" id="SM00342">
    <property type="entry name" value="HTH_ARAC"/>
    <property type="match status" value="1"/>
</dbReference>
<dbReference type="OrthoDB" id="9803764at2"/>
<dbReference type="Pfam" id="PF12833">
    <property type="entry name" value="HTH_18"/>
    <property type="match status" value="1"/>
</dbReference>
<keyword evidence="1" id="KW-0805">Transcription regulation</keyword>
<dbReference type="GO" id="GO:0043565">
    <property type="term" value="F:sequence-specific DNA binding"/>
    <property type="evidence" value="ECO:0007669"/>
    <property type="project" value="InterPro"/>
</dbReference>
<dbReference type="CDD" id="cd03138">
    <property type="entry name" value="GATase1_AraC_2"/>
    <property type="match status" value="1"/>
</dbReference>
<dbReference type="InterPro" id="IPR029062">
    <property type="entry name" value="Class_I_gatase-like"/>
</dbReference>
<dbReference type="Pfam" id="PF01965">
    <property type="entry name" value="DJ-1_PfpI"/>
    <property type="match status" value="1"/>
</dbReference>
<comment type="caution">
    <text evidence="4">The sequence shown here is derived from an EMBL/GenBank/DDBJ whole genome shotgun (WGS) entry which is preliminary data.</text>
</comment>
<organism evidence="4 5">
    <name type="scientific">Pseudochryseolinea flava</name>
    <dbReference type="NCBI Taxonomy" id="2059302"/>
    <lineage>
        <taxon>Bacteria</taxon>
        <taxon>Pseudomonadati</taxon>
        <taxon>Bacteroidota</taxon>
        <taxon>Cytophagia</taxon>
        <taxon>Cytophagales</taxon>
        <taxon>Fulvivirgaceae</taxon>
        <taxon>Pseudochryseolinea</taxon>
    </lineage>
</organism>
<evidence type="ECO:0000259" key="3">
    <source>
        <dbReference type="PROSITE" id="PS01124"/>
    </source>
</evidence>
<proteinExistence type="predicted"/>